<dbReference type="InParanoid" id="A0A6J2YMV0"/>
<dbReference type="GO" id="GO:0004558">
    <property type="term" value="F:alpha-1,4-glucosidase activity"/>
    <property type="evidence" value="ECO:0007669"/>
    <property type="project" value="UniProtKB-EC"/>
</dbReference>
<protein>
    <recommendedName>
        <fullName evidence="2">alpha-glucosidase</fullName>
        <ecNumber evidence="2">3.2.1.20</ecNumber>
    </recommendedName>
</protein>
<dbReference type="InterPro" id="IPR017853">
    <property type="entry name" value="GH"/>
</dbReference>
<dbReference type="InterPro" id="IPR006047">
    <property type="entry name" value="GH13_cat_dom"/>
</dbReference>
<dbReference type="PANTHER" id="PTHR46673:SF1">
    <property type="entry name" value="4F2 CELL-SURFACE ANTIGEN HEAVY CHAIN"/>
    <property type="match status" value="1"/>
</dbReference>
<dbReference type="RefSeq" id="XP_030764737.1">
    <property type="nucleotide sequence ID" value="XM_030908877.1"/>
</dbReference>
<dbReference type="GeneID" id="115888978"/>
<keyword evidence="4" id="KW-1133">Transmembrane helix</keyword>
<dbReference type="CTD" id="40941"/>
<name>A0A6J2YMV0_SITOR</name>
<dbReference type="OrthoDB" id="204980at2759"/>
<dbReference type="GO" id="GO:1904273">
    <property type="term" value="P:L-alanine import across plasma membrane"/>
    <property type="evidence" value="ECO:0007669"/>
    <property type="project" value="TreeGrafter"/>
</dbReference>
<dbReference type="FunCoup" id="A0A6J2YMV0">
    <property type="interactions" value="191"/>
</dbReference>
<dbReference type="InterPro" id="IPR042280">
    <property type="entry name" value="SLC3A2"/>
</dbReference>
<evidence type="ECO:0000313" key="7">
    <source>
        <dbReference type="Proteomes" id="UP000504635"/>
    </source>
</evidence>
<dbReference type="Gene3D" id="3.20.20.80">
    <property type="entry name" value="Glycosidases"/>
    <property type="match status" value="1"/>
</dbReference>
<dbReference type="InterPro" id="IPR045857">
    <property type="entry name" value="O16G_dom_2"/>
</dbReference>
<dbReference type="GO" id="GO:0016324">
    <property type="term" value="C:apical plasma membrane"/>
    <property type="evidence" value="ECO:0007669"/>
    <property type="project" value="TreeGrafter"/>
</dbReference>
<dbReference type="KEGG" id="soy:115888978"/>
<dbReference type="Pfam" id="PF00128">
    <property type="entry name" value="Alpha-amylase"/>
    <property type="match status" value="1"/>
</dbReference>
<dbReference type="Gene3D" id="3.90.400.10">
    <property type="entry name" value="Oligo-1,6-glucosidase, Domain 2"/>
    <property type="match status" value="1"/>
</dbReference>
<evidence type="ECO:0000313" key="8">
    <source>
        <dbReference type="RefSeq" id="XP_030764737.1"/>
    </source>
</evidence>
<evidence type="ECO:0000256" key="2">
    <source>
        <dbReference type="ARBA" id="ARBA00012741"/>
    </source>
</evidence>
<dbReference type="Proteomes" id="UP000504635">
    <property type="component" value="Unplaced"/>
</dbReference>
<feature type="domain" description="Solute carrier family 3 member 2 N-terminal" evidence="6">
    <location>
        <begin position="76"/>
        <end position="151"/>
    </location>
</feature>
<keyword evidence="4" id="KW-0812">Transmembrane</keyword>
<keyword evidence="4" id="KW-0472">Membrane</keyword>
<feature type="transmembrane region" description="Helical" evidence="4">
    <location>
        <begin position="110"/>
        <end position="134"/>
    </location>
</feature>
<organism evidence="7 8">
    <name type="scientific">Sitophilus oryzae</name>
    <name type="common">Rice weevil</name>
    <name type="synonym">Curculio oryzae</name>
    <dbReference type="NCBI Taxonomy" id="7048"/>
    <lineage>
        <taxon>Eukaryota</taxon>
        <taxon>Metazoa</taxon>
        <taxon>Ecdysozoa</taxon>
        <taxon>Arthropoda</taxon>
        <taxon>Hexapoda</taxon>
        <taxon>Insecta</taxon>
        <taxon>Pterygota</taxon>
        <taxon>Neoptera</taxon>
        <taxon>Endopterygota</taxon>
        <taxon>Coleoptera</taxon>
        <taxon>Polyphaga</taxon>
        <taxon>Cucujiformia</taxon>
        <taxon>Curculionidae</taxon>
        <taxon>Dryophthorinae</taxon>
        <taxon>Sitophilus</taxon>
    </lineage>
</organism>
<gene>
    <name evidence="8" type="primary">LOC115888978</name>
</gene>
<accession>A0A6J2YMV0</accession>
<evidence type="ECO:0000256" key="1">
    <source>
        <dbReference type="ARBA" id="ARBA00001657"/>
    </source>
</evidence>
<evidence type="ECO:0000256" key="4">
    <source>
        <dbReference type="SAM" id="Phobius"/>
    </source>
</evidence>
<proteinExistence type="predicted"/>
<evidence type="ECO:0000259" key="6">
    <source>
        <dbReference type="Pfam" id="PF16028"/>
    </source>
</evidence>
<keyword evidence="7" id="KW-1185">Reference proteome</keyword>
<dbReference type="InterPro" id="IPR031984">
    <property type="entry name" value="SLC3A2_N"/>
</dbReference>
<dbReference type="GO" id="GO:1903801">
    <property type="term" value="P:L-leucine import across plasma membrane"/>
    <property type="evidence" value="ECO:0007669"/>
    <property type="project" value="TreeGrafter"/>
</dbReference>
<dbReference type="GO" id="GO:0015173">
    <property type="term" value="F:aromatic amino acid transmembrane transporter activity"/>
    <property type="evidence" value="ECO:0007669"/>
    <property type="project" value="TreeGrafter"/>
</dbReference>
<reference evidence="8" key="1">
    <citation type="submission" date="2025-08" db="UniProtKB">
        <authorList>
            <consortium name="RefSeq"/>
        </authorList>
    </citation>
    <scope>IDENTIFICATION</scope>
    <source>
        <tissue evidence="8">Gonads</tissue>
    </source>
</reference>
<dbReference type="GO" id="GO:0015180">
    <property type="term" value="F:L-alanine transmembrane transporter activity"/>
    <property type="evidence" value="ECO:0007669"/>
    <property type="project" value="TreeGrafter"/>
</dbReference>
<dbReference type="AlphaFoldDB" id="A0A6J2YMV0"/>
<dbReference type="EC" id="3.2.1.20" evidence="2"/>
<dbReference type="PANTHER" id="PTHR46673">
    <property type="entry name" value="4F2 CELL-SURFACE ANTIGEN HEAVY CHAIN"/>
    <property type="match status" value="1"/>
</dbReference>
<dbReference type="SUPFAM" id="SSF51445">
    <property type="entry name" value="(Trans)glycosidases"/>
    <property type="match status" value="1"/>
</dbReference>
<dbReference type="Pfam" id="PF16028">
    <property type="entry name" value="SLC3A2_N"/>
    <property type="match status" value="1"/>
</dbReference>
<comment type="catalytic activity">
    <reaction evidence="1">
        <text>Hydrolysis of terminal, non-reducing (1-&gt;4)-linked alpha-D-glucose residues with release of alpha-D-glucose.</text>
        <dbReference type="EC" id="3.2.1.20"/>
    </reaction>
</comment>
<dbReference type="GO" id="GO:0015190">
    <property type="term" value="F:L-leucine transmembrane transporter activity"/>
    <property type="evidence" value="ECO:0007669"/>
    <property type="project" value="TreeGrafter"/>
</dbReference>
<evidence type="ECO:0000256" key="3">
    <source>
        <dbReference type="SAM" id="MobiDB-lite"/>
    </source>
</evidence>
<evidence type="ECO:0000259" key="5">
    <source>
        <dbReference type="Pfam" id="PF00128"/>
    </source>
</evidence>
<dbReference type="GO" id="GO:0005975">
    <property type="term" value="P:carbohydrate metabolic process"/>
    <property type="evidence" value="ECO:0007669"/>
    <property type="project" value="InterPro"/>
</dbReference>
<sequence>MEGNKLDISGKTSSDPPPSSYKPIPEKDMEDDALSRPKSLVKVKTSSEADGADEKMLPHDKPAEIICNEKSPQNGDAKLDIMEEKSAFVGLTKEELMKYANDPFWVRLRWFLFITFWALWVTMLIGAVLIIYAAPKCDPPPPRTWWQKGPLTNLKEPTLENVKHLDKNIKGVIITWPHDIYGYLDNISIIQAISAVKNQGSNVIIELDPTTSNVWFNRSEKKDPEFIDYYIWKEGSNNARDGSTSPPNNWVSQKNVSAWKYSETRNEYYYSPFDKPHLNFRNKAVLQQFTNVIQKFLALNASGVSIHNAAYLLVDSNFENEDTINPHSTVGHTQYPFYKHTKTHNLPEIGSLFKELRSFIRNKTENGPLLVAESLGKVESYKVNESLMVDMPLNSNVFSKTTISVNETVNSLNYTFNIDNIEWPLWQATSSGYPRDVLNIVTYLLPGAPLINFNETVDSDLLKIRESPSIMRGICGVYGLQNNTVLAFFRVTPGSPGVFVAFNPTNQTSVIDIPSEIPPLAKLEEVTVRYFSQNYNETAFMDVGVKRGARSVPVTAKSAIVLEYVPKREE</sequence>
<feature type="region of interest" description="Disordered" evidence="3">
    <location>
        <begin position="1"/>
        <end position="59"/>
    </location>
</feature>
<feature type="domain" description="Glycosyl hydrolase family 13 catalytic" evidence="5">
    <location>
        <begin position="193"/>
        <end position="390"/>
    </location>
</feature>
<dbReference type="GO" id="GO:0016323">
    <property type="term" value="C:basolateral plasma membrane"/>
    <property type="evidence" value="ECO:0007669"/>
    <property type="project" value="TreeGrafter"/>
</dbReference>
<dbReference type="GO" id="GO:0015823">
    <property type="term" value="P:phenylalanine transport"/>
    <property type="evidence" value="ECO:0007669"/>
    <property type="project" value="TreeGrafter"/>
</dbReference>